<feature type="compositionally biased region" description="Acidic residues" evidence="1">
    <location>
        <begin position="172"/>
        <end position="189"/>
    </location>
</feature>
<feature type="compositionally biased region" description="Low complexity" evidence="1">
    <location>
        <begin position="236"/>
        <end position="247"/>
    </location>
</feature>
<feature type="compositionally biased region" description="Basic and acidic residues" evidence="1">
    <location>
        <begin position="159"/>
        <end position="171"/>
    </location>
</feature>
<feature type="compositionally biased region" description="Polar residues" evidence="1">
    <location>
        <begin position="503"/>
        <end position="530"/>
    </location>
</feature>
<evidence type="ECO:0000313" key="2">
    <source>
        <dbReference type="EMBL" id="VEN57633.1"/>
    </source>
</evidence>
<dbReference type="OrthoDB" id="6781061at2759"/>
<protein>
    <recommendedName>
        <fullName evidence="4">RRM domain-containing protein</fullName>
    </recommendedName>
</protein>
<reference evidence="2 3" key="1">
    <citation type="submission" date="2019-01" db="EMBL/GenBank/DDBJ databases">
        <authorList>
            <person name="Sayadi A."/>
        </authorList>
    </citation>
    <scope>NUCLEOTIDE SEQUENCE [LARGE SCALE GENOMIC DNA]</scope>
</reference>
<feature type="compositionally biased region" description="Low complexity" evidence="1">
    <location>
        <begin position="140"/>
        <end position="158"/>
    </location>
</feature>
<sequence>MNNLLEGKSVVKITNLDSETTEDGLKQLITVLVQLKGKIRDIALIDLINGEHNYIYSYMFFEYECDAKQTAATLDGLPYRSCILKATILDQDECNEAFSLLSKIQNTKNVDQPNYDSCLKSSSCASITSKDNSQEKGCLSDAQSKDSTSFSSSASNDKLSSDENAMEKDESQSESDTESDTESENDDSESSGKPEMEIEQVTEPQTNTRNNKKATARSHEWQGRGRGRGRGRGGRAPRSGPRWNNNNNHRDRRQNFHNNTNWSHERSNQGQQPNTSGNFNTPSHFFKGPDLRQSNIQNQNYGTGDNWLPQNCKTPSNDYTPFNTNNQPRYPGFPNYSIPPPNFSSYGNQYNQQNYNKTSMVNEPNTYRNPQNLYNNESDKNINVSISWNKDKGNQGNNNGNRPNIVTESLCNTSQNQPPNFGSCFTHEWKGFNQNFQKSSNNQNTYSSYKQQPSDNADKQKTNYQSYNDKSDNRTPAVIPKISPPPSTAGRRGPPVPARIKEQQTTSTTVSPKITENSTPRVAANTRQGPSTSNITINSQSTLGGSKPPVPSRTKVLTTTTIEAAGRSSTTSTTSRALPNIDRADEAVRLNRGANMLSTRPSIADKKKTDKSCIIS</sequence>
<feature type="region of interest" description="Disordered" evidence="1">
    <location>
        <begin position="387"/>
        <end position="406"/>
    </location>
</feature>
<feature type="compositionally biased region" description="Basic residues" evidence="1">
    <location>
        <begin position="225"/>
        <end position="235"/>
    </location>
</feature>
<name>A0A653DCA5_CALMS</name>
<proteinExistence type="predicted"/>
<feature type="region of interest" description="Disordered" evidence="1">
    <location>
        <begin position="128"/>
        <end position="309"/>
    </location>
</feature>
<evidence type="ECO:0008006" key="4">
    <source>
        <dbReference type="Google" id="ProtNLM"/>
    </source>
</evidence>
<dbReference type="Proteomes" id="UP000410492">
    <property type="component" value="Unassembled WGS sequence"/>
</dbReference>
<organism evidence="2 3">
    <name type="scientific">Callosobruchus maculatus</name>
    <name type="common">Southern cowpea weevil</name>
    <name type="synonym">Pulse bruchid</name>
    <dbReference type="NCBI Taxonomy" id="64391"/>
    <lineage>
        <taxon>Eukaryota</taxon>
        <taxon>Metazoa</taxon>
        <taxon>Ecdysozoa</taxon>
        <taxon>Arthropoda</taxon>
        <taxon>Hexapoda</taxon>
        <taxon>Insecta</taxon>
        <taxon>Pterygota</taxon>
        <taxon>Neoptera</taxon>
        <taxon>Endopterygota</taxon>
        <taxon>Coleoptera</taxon>
        <taxon>Polyphaga</taxon>
        <taxon>Cucujiformia</taxon>
        <taxon>Chrysomeloidea</taxon>
        <taxon>Chrysomelidae</taxon>
        <taxon>Bruchinae</taxon>
        <taxon>Bruchini</taxon>
        <taxon>Callosobruchus</taxon>
    </lineage>
</organism>
<accession>A0A653DCA5</accession>
<feature type="region of interest" description="Disordered" evidence="1">
    <location>
        <begin position="435"/>
        <end position="532"/>
    </location>
</feature>
<gene>
    <name evidence="2" type="ORF">CALMAC_LOCUS16219</name>
</gene>
<evidence type="ECO:0000313" key="3">
    <source>
        <dbReference type="Proteomes" id="UP000410492"/>
    </source>
</evidence>
<feature type="compositionally biased region" description="Low complexity" evidence="1">
    <location>
        <begin position="435"/>
        <end position="444"/>
    </location>
</feature>
<feature type="compositionally biased region" description="Polar residues" evidence="1">
    <location>
        <begin position="268"/>
        <end position="283"/>
    </location>
</feature>
<evidence type="ECO:0000256" key="1">
    <source>
        <dbReference type="SAM" id="MobiDB-lite"/>
    </source>
</evidence>
<feature type="compositionally biased region" description="Polar residues" evidence="1">
    <location>
        <begin position="292"/>
        <end position="309"/>
    </location>
</feature>
<dbReference type="EMBL" id="CAACVG010011234">
    <property type="protein sequence ID" value="VEN57633.1"/>
    <property type="molecule type" value="Genomic_DNA"/>
</dbReference>
<keyword evidence="3" id="KW-1185">Reference proteome</keyword>
<dbReference type="AlphaFoldDB" id="A0A653DCA5"/>
<feature type="compositionally biased region" description="Polar residues" evidence="1">
    <location>
        <begin position="445"/>
        <end position="455"/>
    </location>
</feature>